<name>A0ABW1P443_9PSEU</name>
<dbReference type="NCBIfam" id="TIGR04141">
    <property type="entry name" value="TIGR04141 family sporadically distributed protein"/>
    <property type="match status" value="1"/>
</dbReference>
<dbReference type="EMBL" id="JBHSQO010000012">
    <property type="protein sequence ID" value="MFC6090354.1"/>
    <property type="molecule type" value="Genomic_DNA"/>
</dbReference>
<reference evidence="2" key="1">
    <citation type="journal article" date="2019" name="Int. J. Syst. Evol. Microbiol.">
        <title>The Global Catalogue of Microorganisms (GCM) 10K type strain sequencing project: providing services to taxonomists for standard genome sequencing and annotation.</title>
        <authorList>
            <consortium name="The Broad Institute Genomics Platform"/>
            <consortium name="The Broad Institute Genome Sequencing Center for Infectious Disease"/>
            <person name="Wu L."/>
            <person name="Ma J."/>
        </authorList>
    </citation>
    <scope>NUCLEOTIDE SEQUENCE [LARGE SCALE GENOMIC DNA]</scope>
    <source>
        <strain evidence="2">CGMCC 4.7246</strain>
    </source>
</reference>
<gene>
    <name evidence="1" type="ORF">ACFP3R_13805</name>
</gene>
<accession>A0ABW1P443</accession>
<organism evidence="1 2">
    <name type="scientific">Saccharothrix lopnurensis</name>
    <dbReference type="NCBI Taxonomy" id="1670621"/>
    <lineage>
        <taxon>Bacteria</taxon>
        <taxon>Bacillati</taxon>
        <taxon>Actinomycetota</taxon>
        <taxon>Actinomycetes</taxon>
        <taxon>Pseudonocardiales</taxon>
        <taxon>Pseudonocardiaceae</taxon>
        <taxon>Saccharothrix</taxon>
    </lineage>
</organism>
<comment type="caution">
    <text evidence="1">The sequence shown here is derived from an EMBL/GenBank/DDBJ whole genome shotgun (WGS) entry which is preliminary data.</text>
</comment>
<proteinExistence type="predicted"/>
<sequence length="548" mass="60587">MSRQPLPTSPMSLYRFRGGLPLRDYVTRCAGVTVEHDGPLTINGARAHLLAGTRVVAAPAWSAQVTGLSGVPLPLTRSAPFAIVLVQLGDWVVAATWGGGRHLLDDVRMDEDFGLLFGIRRLDPTRLRAVGSSLLDVSARTVQTSYPSGSTVPGFRLDPAGELVTHLSGMADMTGTTYHRATGGRQYRVRAGSSLGIQVGHSPKAFLSDLETICRVIDQSDENSPLRFLSRVRPLRADDVRLPLLELRLAEALGGDAPHSRLAMCWPAAAAAHVEATNSFRVEDRGVPRPLDLGADLDVDAVTTRFTRVPVFARVNELKRVRVVPCSDEHGEEPLTRPISLDRWLVFETGIGDRTMCLHQGRWYEIGQDAVQLVRDRVAELVSNKSGLSFPVWVPTGKQDDEHRYCALVAEQPGYLCLDRDFGRTPMHPRFEFADVLGPNDELVHVKWLGRATAASHLFTQARVSVWAQRLEPDAVRQLDAKVNRLDTGRRVPERPRTVVLAAAGRRWTVDELFTLSQVELLRLNEDLHQHGVELRFADIPFVPKAKA</sequence>
<protein>
    <submittedName>
        <fullName evidence="1">TIGR04141 family sporadically distributed protein</fullName>
    </submittedName>
</protein>
<dbReference type="InterPro" id="IPR026487">
    <property type="entry name" value="CHP04141"/>
</dbReference>
<dbReference type="Proteomes" id="UP001596220">
    <property type="component" value="Unassembled WGS sequence"/>
</dbReference>
<dbReference type="RefSeq" id="WP_380636162.1">
    <property type="nucleotide sequence ID" value="NZ_JBHSQO010000012.1"/>
</dbReference>
<dbReference type="Pfam" id="PF19614">
    <property type="entry name" value="DUF6119"/>
    <property type="match status" value="1"/>
</dbReference>
<keyword evidence="2" id="KW-1185">Reference proteome</keyword>
<evidence type="ECO:0000313" key="2">
    <source>
        <dbReference type="Proteomes" id="UP001596220"/>
    </source>
</evidence>
<evidence type="ECO:0000313" key="1">
    <source>
        <dbReference type="EMBL" id="MFC6090354.1"/>
    </source>
</evidence>